<sequence length="67" mass="7454">MAQVDGAVGSVDALRLQQFLLKIRGSLGKDVEFVANVAAFSEQDDLVKDTILFNQIRRWSFKLQKGA</sequence>
<evidence type="ECO:0000313" key="1">
    <source>
        <dbReference type="EMBL" id="KAG6392865.1"/>
    </source>
</evidence>
<gene>
    <name evidence="1" type="ORF">SASPL_147093</name>
</gene>
<reference evidence="1" key="1">
    <citation type="submission" date="2018-01" db="EMBL/GenBank/DDBJ databases">
        <authorList>
            <person name="Mao J.F."/>
        </authorList>
    </citation>
    <scope>NUCLEOTIDE SEQUENCE</scope>
    <source>
        <strain evidence="1">Huo1</strain>
        <tissue evidence="1">Leaf</tissue>
    </source>
</reference>
<keyword evidence="2" id="KW-1185">Reference proteome</keyword>
<dbReference type="Proteomes" id="UP000298416">
    <property type="component" value="Unassembled WGS sequence"/>
</dbReference>
<comment type="caution">
    <text evidence="1">The sequence shown here is derived from an EMBL/GenBank/DDBJ whole genome shotgun (WGS) entry which is preliminary data.</text>
</comment>
<evidence type="ECO:0000313" key="2">
    <source>
        <dbReference type="Proteomes" id="UP000298416"/>
    </source>
</evidence>
<accession>A0A8X8WD20</accession>
<dbReference type="EMBL" id="PNBA02000018">
    <property type="protein sequence ID" value="KAG6392865.1"/>
    <property type="molecule type" value="Genomic_DNA"/>
</dbReference>
<proteinExistence type="predicted"/>
<name>A0A8X8WD20_SALSN</name>
<reference evidence="1" key="2">
    <citation type="submission" date="2020-08" db="EMBL/GenBank/DDBJ databases">
        <title>Plant Genome Project.</title>
        <authorList>
            <person name="Zhang R.-G."/>
        </authorList>
    </citation>
    <scope>NUCLEOTIDE SEQUENCE</scope>
    <source>
        <strain evidence="1">Huo1</strain>
        <tissue evidence="1">Leaf</tissue>
    </source>
</reference>
<organism evidence="1">
    <name type="scientific">Salvia splendens</name>
    <name type="common">Scarlet sage</name>
    <dbReference type="NCBI Taxonomy" id="180675"/>
    <lineage>
        <taxon>Eukaryota</taxon>
        <taxon>Viridiplantae</taxon>
        <taxon>Streptophyta</taxon>
        <taxon>Embryophyta</taxon>
        <taxon>Tracheophyta</taxon>
        <taxon>Spermatophyta</taxon>
        <taxon>Magnoliopsida</taxon>
        <taxon>eudicotyledons</taxon>
        <taxon>Gunneridae</taxon>
        <taxon>Pentapetalae</taxon>
        <taxon>asterids</taxon>
        <taxon>lamiids</taxon>
        <taxon>Lamiales</taxon>
        <taxon>Lamiaceae</taxon>
        <taxon>Nepetoideae</taxon>
        <taxon>Mentheae</taxon>
        <taxon>Salviinae</taxon>
        <taxon>Salvia</taxon>
        <taxon>Salvia subgen. Calosphace</taxon>
        <taxon>core Calosphace</taxon>
    </lineage>
</organism>
<dbReference type="AlphaFoldDB" id="A0A8X8WD20"/>
<protein>
    <submittedName>
        <fullName evidence="1">Uncharacterized protein</fullName>
    </submittedName>
</protein>